<sequence>MSGVTIGFLMGGLVLVLLVIRIHIAVAMLLAGGIGYALVAGIDPLFNYAKTMAFARYSVYDLSVVPLFLLMGNLASRGGLSRRLFQATNAFLGHYRGGVAMSAVGACAGFGAICGSSLATAATMGQVALPELRRYNYSPALATGALAAGGTMGVLIPPSVVLVIYAVLAEQNVASMFIAALLPGLLALGGYMVAIMVYVRVSPSSGPAAPRMSWPERLRTLREVWPIMAVFITVIGGIYGGIFTPTEAAAIGTMATGALALFMRELTWKGIVDAALDTASATAMIFLILLGADLLNAFFAISQMPVAAAQWVLSSDLSPMLVLVGIVLIYLVLGCVMDSLSMLLLTIPIFLPIVLGLDFWGLGQTDKAIWFGILALMVVEIGLITPPVGMNLFIINSLAKDVPMKETYKGTLPFILSDLVRTVVLMLVPGLSLWLVHMLN</sequence>
<comment type="caution">
    <text evidence="9">The sequence shown here is derived from an EMBL/GenBank/DDBJ whole genome shotgun (WGS) entry which is preliminary data.</text>
</comment>
<accession>A0ABV9H0Z9</accession>
<evidence type="ECO:0000256" key="6">
    <source>
        <dbReference type="ARBA" id="ARBA00023136"/>
    </source>
</evidence>
<dbReference type="InterPro" id="IPR010656">
    <property type="entry name" value="DctM"/>
</dbReference>
<evidence type="ECO:0000256" key="4">
    <source>
        <dbReference type="ARBA" id="ARBA00022692"/>
    </source>
</evidence>
<dbReference type="NCBIfam" id="TIGR00786">
    <property type="entry name" value="dctM"/>
    <property type="match status" value="1"/>
</dbReference>
<dbReference type="RefSeq" id="WP_377726259.1">
    <property type="nucleotide sequence ID" value="NZ_JBHSEW010000009.1"/>
</dbReference>
<keyword evidence="4 7" id="KW-0812">Transmembrane</keyword>
<dbReference type="PIRSF" id="PIRSF006066">
    <property type="entry name" value="HI0050"/>
    <property type="match status" value="1"/>
</dbReference>
<dbReference type="PANTHER" id="PTHR33362:SF5">
    <property type="entry name" value="C4-DICARBOXYLATE TRAP TRANSPORTER LARGE PERMEASE PROTEIN DCTM"/>
    <property type="match status" value="1"/>
</dbReference>
<comment type="subunit">
    <text evidence="7">The complex comprises the extracytoplasmic solute receptor protein and the two transmembrane proteins.</text>
</comment>
<comment type="subcellular location">
    <subcellularLocation>
        <location evidence="1 7">Cell inner membrane</location>
        <topology evidence="1 7">Multi-pass membrane protein</topology>
    </subcellularLocation>
</comment>
<feature type="transmembrane region" description="Helical" evidence="7">
    <location>
        <begin position="6"/>
        <end position="39"/>
    </location>
</feature>
<evidence type="ECO:0000256" key="1">
    <source>
        <dbReference type="ARBA" id="ARBA00004429"/>
    </source>
</evidence>
<feature type="transmembrane region" description="Helical" evidence="7">
    <location>
        <begin position="415"/>
        <end position="436"/>
    </location>
</feature>
<evidence type="ECO:0000259" key="8">
    <source>
        <dbReference type="Pfam" id="PF06808"/>
    </source>
</evidence>
<organism evidence="9 10">
    <name type="scientific">Comamonas nitrativorans</name>
    <dbReference type="NCBI Taxonomy" id="108437"/>
    <lineage>
        <taxon>Bacteria</taxon>
        <taxon>Pseudomonadati</taxon>
        <taxon>Pseudomonadota</taxon>
        <taxon>Betaproteobacteria</taxon>
        <taxon>Burkholderiales</taxon>
        <taxon>Comamonadaceae</taxon>
        <taxon>Comamonas</taxon>
    </lineage>
</organism>
<evidence type="ECO:0000256" key="7">
    <source>
        <dbReference type="RuleBase" id="RU369079"/>
    </source>
</evidence>
<evidence type="ECO:0000256" key="5">
    <source>
        <dbReference type="ARBA" id="ARBA00022989"/>
    </source>
</evidence>
<keyword evidence="6 7" id="KW-0472">Membrane</keyword>
<name>A0ABV9H0Z9_9BURK</name>
<keyword evidence="2" id="KW-1003">Cell membrane</keyword>
<keyword evidence="10" id="KW-1185">Reference proteome</keyword>
<dbReference type="EMBL" id="JBHSEW010000009">
    <property type="protein sequence ID" value="MFC4622705.1"/>
    <property type="molecule type" value="Genomic_DNA"/>
</dbReference>
<comment type="function">
    <text evidence="7">Part of the tripartite ATP-independent periplasmic (TRAP) transport system.</text>
</comment>
<evidence type="ECO:0000313" key="9">
    <source>
        <dbReference type="EMBL" id="MFC4622705.1"/>
    </source>
</evidence>
<feature type="transmembrane region" description="Helical" evidence="7">
    <location>
        <begin position="59"/>
        <end position="80"/>
    </location>
</feature>
<feature type="transmembrane region" description="Helical" evidence="7">
    <location>
        <begin position="368"/>
        <end position="394"/>
    </location>
</feature>
<feature type="transmembrane region" description="Helical" evidence="7">
    <location>
        <begin position="174"/>
        <end position="199"/>
    </location>
</feature>
<reference evidence="10" key="1">
    <citation type="journal article" date="2019" name="Int. J. Syst. Evol. Microbiol.">
        <title>The Global Catalogue of Microorganisms (GCM) 10K type strain sequencing project: providing services to taxonomists for standard genome sequencing and annotation.</title>
        <authorList>
            <consortium name="The Broad Institute Genomics Platform"/>
            <consortium name="The Broad Institute Genome Sequencing Center for Infectious Disease"/>
            <person name="Wu L."/>
            <person name="Ma J."/>
        </authorList>
    </citation>
    <scope>NUCLEOTIDE SEQUENCE [LARGE SCALE GENOMIC DNA]</scope>
    <source>
        <strain evidence="10">JCM 11650</strain>
    </source>
</reference>
<dbReference type="PANTHER" id="PTHR33362">
    <property type="entry name" value="SIALIC ACID TRAP TRANSPORTER PERMEASE PROTEIN SIAT-RELATED"/>
    <property type="match status" value="1"/>
</dbReference>
<protein>
    <recommendedName>
        <fullName evidence="7">TRAP transporter large permease protein</fullName>
    </recommendedName>
</protein>
<feature type="transmembrane region" description="Helical" evidence="7">
    <location>
        <begin position="279"/>
        <end position="301"/>
    </location>
</feature>
<evidence type="ECO:0000256" key="3">
    <source>
        <dbReference type="ARBA" id="ARBA00022519"/>
    </source>
</evidence>
<dbReference type="InterPro" id="IPR004681">
    <property type="entry name" value="TRAP_DctM"/>
</dbReference>
<feature type="transmembrane region" description="Helical" evidence="7">
    <location>
        <begin position="141"/>
        <end position="168"/>
    </location>
</feature>
<evidence type="ECO:0000256" key="2">
    <source>
        <dbReference type="ARBA" id="ARBA00022475"/>
    </source>
</evidence>
<dbReference type="Pfam" id="PF06808">
    <property type="entry name" value="DctM"/>
    <property type="match status" value="1"/>
</dbReference>
<dbReference type="Proteomes" id="UP001595967">
    <property type="component" value="Unassembled WGS sequence"/>
</dbReference>
<gene>
    <name evidence="9" type="ORF">ACFO3A_10830</name>
</gene>
<keyword evidence="7" id="KW-0813">Transport</keyword>
<feature type="transmembrane region" description="Helical" evidence="7">
    <location>
        <begin position="317"/>
        <end position="336"/>
    </location>
</feature>
<evidence type="ECO:0000313" key="10">
    <source>
        <dbReference type="Proteomes" id="UP001595967"/>
    </source>
</evidence>
<feature type="transmembrane region" description="Helical" evidence="7">
    <location>
        <begin position="100"/>
        <end position="129"/>
    </location>
</feature>
<proteinExistence type="inferred from homology"/>
<feature type="domain" description="TRAP C4-dicarboxylate transport system permease DctM subunit" evidence="8">
    <location>
        <begin position="13"/>
        <end position="431"/>
    </location>
</feature>
<comment type="similarity">
    <text evidence="7">Belongs to the TRAP transporter large permease family.</text>
</comment>
<keyword evidence="5 7" id="KW-1133">Transmembrane helix</keyword>
<keyword evidence="3 7" id="KW-0997">Cell inner membrane</keyword>
<feature type="transmembrane region" description="Helical" evidence="7">
    <location>
        <begin position="220"/>
        <end position="242"/>
    </location>
</feature>
<feature type="transmembrane region" description="Helical" evidence="7">
    <location>
        <begin position="343"/>
        <end position="362"/>
    </location>
</feature>